<dbReference type="Proteomes" id="UP000796880">
    <property type="component" value="Unassembled WGS sequence"/>
</dbReference>
<comment type="caution">
    <text evidence="5">The sequence shown here is derived from an EMBL/GenBank/DDBJ whole genome shotgun (WGS) entry which is preliminary data.</text>
</comment>
<sequence>MAVPGTGTHVLVFPYPAQGHMIALLDLTHHLASNGLIITILVTPKNLHILKPLLSANPSITTLVLPFPAQPLIPDGVENAQDLPFHLGPVMIAALGGLHQPLLSWFRSHASPPVAVISDIFLGWTHHLASELGIRRIAFSPCGGLSLAVMYAMWSELPKRNDPNDENEVVSFPNIPNAPKFPWRYLSSLYTAYVEGDPVSEFVRNDNLANIASWGLVMNSFTELDRVCLQHLRDELGHDRVWAVGPLQPKDHDQSGTAQRGGSSSVSANLILSWLDEHEDHKVVYITFGSVTVLTNDQMEQLASGLEKSGVHFVWSVKEPIEGQADGEYATVPPGFEDRVAGRGLVIRGWAPQVLILRHRAVGAILCHCGWNTVLEAIVAGVVMLAWPMVADQFRNALALEQLKAGIKVCEGAEAVPDSAYLARVIAESVDENRVERQRVMELCEAAREATSVRGSSVKDLESLVAHLAELEFPYN</sequence>
<comment type="similarity">
    <text evidence="1">Belongs to the UDP-glycosyltransferase family.</text>
</comment>
<keyword evidence="2" id="KW-0328">Glycosyltransferase</keyword>
<dbReference type="FunFam" id="3.40.50.2000:FF:000143">
    <property type="entry name" value="UDP-glycosyltransferase 89B1"/>
    <property type="match status" value="1"/>
</dbReference>
<dbReference type="SUPFAM" id="SSF53756">
    <property type="entry name" value="UDP-Glycosyltransferase/glycogen phosphorylase"/>
    <property type="match status" value="1"/>
</dbReference>
<evidence type="ECO:0000256" key="2">
    <source>
        <dbReference type="ARBA" id="ARBA00022676"/>
    </source>
</evidence>
<keyword evidence="6" id="KW-1185">Reference proteome</keyword>
<gene>
    <name evidence="5" type="ORF">FNV43_RR20758</name>
</gene>
<evidence type="ECO:0000313" key="6">
    <source>
        <dbReference type="Proteomes" id="UP000796880"/>
    </source>
</evidence>
<reference evidence="5" key="1">
    <citation type="submission" date="2020-03" db="EMBL/GenBank/DDBJ databases">
        <title>A high-quality chromosome-level genome assembly of a woody plant with both climbing and erect habits, Rhamnella rubrinervis.</title>
        <authorList>
            <person name="Lu Z."/>
            <person name="Yang Y."/>
            <person name="Zhu X."/>
            <person name="Sun Y."/>
        </authorList>
    </citation>
    <scope>NUCLEOTIDE SEQUENCE</scope>
    <source>
        <strain evidence="5">BYM</strain>
        <tissue evidence="5">Leaf</tissue>
    </source>
</reference>
<dbReference type="AlphaFoldDB" id="A0A8K0DV04"/>
<dbReference type="Pfam" id="PF00201">
    <property type="entry name" value="UDPGT"/>
    <property type="match status" value="1"/>
</dbReference>
<dbReference type="CDD" id="cd03784">
    <property type="entry name" value="GT1_Gtf-like"/>
    <property type="match status" value="1"/>
</dbReference>
<dbReference type="FunFam" id="3.40.50.2000:FF:000064">
    <property type="entry name" value="Glycosyltransferase"/>
    <property type="match status" value="1"/>
</dbReference>
<keyword evidence="3" id="KW-0808">Transferase</keyword>
<evidence type="ECO:0000313" key="5">
    <source>
        <dbReference type="EMBL" id="KAF3438002.1"/>
    </source>
</evidence>
<accession>A0A8K0DV04</accession>
<evidence type="ECO:0000256" key="3">
    <source>
        <dbReference type="ARBA" id="ARBA00022679"/>
    </source>
</evidence>
<dbReference type="GO" id="GO:0035251">
    <property type="term" value="F:UDP-glucosyltransferase activity"/>
    <property type="evidence" value="ECO:0007669"/>
    <property type="project" value="TreeGrafter"/>
</dbReference>
<evidence type="ECO:0000256" key="1">
    <source>
        <dbReference type="ARBA" id="ARBA00009995"/>
    </source>
</evidence>
<dbReference type="InterPro" id="IPR002213">
    <property type="entry name" value="UDP_glucos_trans"/>
</dbReference>
<dbReference type="Gene3D" id="3.40.50.2000">
    <property type="entry name" value="Glycogen Phosphorylase B"/>
    <property type="match status" value="2"/>
</dbReference>
<feature type="compositionally biased region" description="Polar residues" evidence="4">
    <location>
        <begin position="255"/>
        <end position="264"/>
    </location>
</feature>
<evidence type="ECO:0000256" key="4">
    <source>
        <dbReference type="SAM" id="MobiDB-lite"/>
    </source>
</evidence>
<dbReference type="EMBL" id="VOIH02000009">
    <property type="protein sequence ID" value="KAF3438002.1"/>
    <property type="molecule type" value="Genomic_DNA"/>
</dbReference>
<name>A0A8K0DV04_9ROSA</name>
<proteinExistence type="inferred from homology"/>
<dbReference type="PANTHER" id="PTHR48047">
    <property type="entry name" value="GLYCOSYLTRANSFERASE"/>
    <property type="match status" value="1"/>
</dbReference>
<feature type="region of interest" description="Disordered" evidence="4">
    <location>
        <begin position="245"/>
        <end position="264"/>
    </location>
</feature>
<organism evidence="5 6">
    <name type="scientific">Rhamnella rubrinervis</name>
    <dbReference type="NCBI Taxonomy" id="2594499"/>
    <lineage>
        <taxon>Eukaryota</taxon>
        <taxon>Viridiplantae</taxon>
        <taxon>Streptophyta</taxon>
        <taxon>Embryophyta</taxon>
        <taxon>Tracheophyta</taxon>
        <taxon>Spermatophyta</taxon>
        <taxon>Magnoliopsida</taxon>
        <taxon>eudicotyledons</taxon>
        <taxon>Gunneridae</taxon>
        <taxon>Pentapetalae</taxon>
        <taxon>rosids</taxon>
        <taxon>fabids</taxon>
        <taxon>Rosales</taxon>
        <taxon>Rhamnaceae</taxon>
        <taxon>rhamnoid group</taxon>
        <taxon>Rhamneae</taxon>
        <taxon>Rhamnella</taxon>
    </lineage>
</organism>
<protein>
    <submittedName>
        <fullName evidence="5">Uncharacterized protein</fullName>
    </submittedName>
</protein>
<dbReference type="PANTHER" id="PTHR48047:SF8">
    <property type="entry name" value="FLAVONOL 3-O-GLUCOSYLTRANSFERASE UGT89B1"/>
    <property type="match status" value="1"/>
</dbReference>
<dbReference type="OrthoDB" id="1192081at2759"/>